<evidence type="ECO:0000256" key="10">
    <source>
        <dbReference type="ARBA" id="ARBA00046946"/>
    </source>
</evidence>
<comment type="caution">
    <text evidence="13">The sequence shown here is derived from an EMBL/GenBank/DDBJ whole genome shotgun (WGS) entry which is preliminary data.</text>
</comment>
<keyword evidence="8" id="KW-0862">Zinc</keyword>
<dbReference type="OrthoDB" id="18412at2759"/>
<dbReference type="PROSITE" id="PS51083">
    <property type="entry name" value="ZF_HIT"/>
    <property type="match status" value="1"/>
</dbReference>
<evidence type="ECO:0000313" key="13">
    <source>
        <dbReference type="EMBL" id="CAB3360306.1"/>
    </source>
</evidence>
<keyword evidence="5" id="KW-0597">Phosphoprotein</keyword>
<dbReference type="CDD" id="cd23024">
    <property type="entry name" value="zf-HIT_ZNHIT2-3"/>
    <property type="match status" value="1"/>
</dbReference>
<comment type="subunit">
    <text evidence="10">Thyroid receptor interacting proteins (TRIPs) specifically interact with the ligand binding domain of the thyroid receptor (TR). Requires the presence of thyroid hormone for its interaction. Interacts with NUFIP1. Interacts (via HIT-type zinc finger) with the RUVBL1/RUVBL2 complex in the presence of ADP.</text>
</comment>
<comment type="subcellular location">
    <subcellularLocation>
        <location evidence="2">Cytoplasm</location>
    </subcellularLocation>
    <subcellularLocation>
        <location evidence="1">Nucleus</location>
    </subcellularLocation>
</comment>
<dbReference type="InterPro" id="IPR048371">
    <property type="entry name" value="ZNHIT3_C"/>
</dbReference>
<keyword evidence="7 11" id="KW-0863">Zinc-finger</keyword>
<evidence type="ECO:0000256" key="8">
    <source>
        <dbReference type="ARBA" id="ARBA00022833"/>
    </source>
</evidence>
<evidence type="ECO:0000256" key="7">
    <source>
        <dbReference type="ARBA" id="ARBA00022771"/>
    </source>
</evidence>
<dbReference type="Pfam" id="PF21373">
    <property type="entry name" value="ZNHIT3_C"/>
    <property type="match status" value="1"/>
</dbReference>
<dbReference type="InterPro" id="IPR051639">
    <property type="entry name" value="BCD1"/>
</dbReference>
<gene>
    <name evidence="13" type="ORF">CLODIP_2_CD08826</name>
</gene>
<keyword evidence="6" id="KW-0479">Metal-binding</keyword>
<dbReference type="EMBL" id="CADEPI010000003">
    <property type="protein sequence ID" value="CAB3360306.1"/>
    <property type="molecule type" value="Genomic_DNA"/>
</dbReference>
<name>A0A8S1BV89_9INSE</name>
<dbReference type="GO" id="GO:0008270">
    <property type="term" value="F:zinc ion binding"/>
    <property type="evidence" value="ECO:0007669"/>
    <property type="project" value="UniProtKB-UniRule"/>
</dbReference>
<organism evidence="13 14">
    <name type="scientific">Cloeon dipterum</name>
    <dbReference type="NCBI Taxonomy" id="197152"/>
    <lineage>
        <taxon>Eukaryota</taxon>
        <taxon>Metazoa</taxon>
        <taxon>Ecdysozoa</taxon>
        <taxon>Arthropoda</taxon>
        <taxon>Hexapoda</taxon>
        <taxon>Insecta</taxon>
        <taxon>Pterygota</taxon>
        <taxon>Palaeoptera</taxon>
        <taxon>Ephemeroptera</taxon>
        <taxon>Pisciforma</taxon>
        <taxon>Baetidae</taxon>
        <taxon>Cloeon</taxon>
    </lineage>
</organism>
<dbReference type="GO" id="GO:0000463">
    <property type="term" value="P:maturation of LSU-rRNA from tricistronic rRNA transcript (SSU-rRNA, 5.8S rRNA, LSU-rRNA)"/>
    <property type="evidence" value="ECO:0007669"/>
    <property type="project" value="TreeGrafter"/>
</dbReference>
<dbReference type="PANTHER" id="PTHR13483:SF11">
    <property type="entry name" value="ZINC FINGER HIT DOMAIN-CONTAINING PROTEIN 3"/>
    <property type="match status" value="1"/>
</dbReference>
<dbReference type="GO" id="GO:0000492">
    <property type="term" value="P:box C/D snoRNP assembly"/>
    <property type="evidence" value="ECO:0007669"/>
    <property type="project" value="TreeGrafter"/>
</dbReference>
<dbReference type="PANTHER" id="PTHR13483">
    <property type="entry name" value="BOX C_D SNORNA PROTEIN 1-RELATED"/>
    <property type="match status" value="1"/>
</dbReference>
<dbReference type="GO" id="GO:0005737">
    <property type="term" value="C:cytoplasm"/>
    <property type="evidence" value="ECO:0007669"/>
    <property type="project" value="UniProtKB-SubCell"/>
</dbReference>
<evidence type="ECO:0000259" key="12">
    <source>
        <dbReference type="PROSITE" id="PS51083"/>
    </source>
</evidence>
<reference evidence="13 14" key="1">
    <citation type="submission" date="2020-04" db="EMBL/GenBank/DDBJ databases">
        <authorList>
            <person name="Alioto T."/>
            <person name="Alioto T."/>
            <person name="Gomez Garrido J."/>
        </authorList>
    </citation>
    <scope>NUCLEOTIDE SEQUENCE [LARGE SCALE GENOMIC DNA]</scope>
</reference>
<evidence type="ECO:0000313" key="14">
    <source>
        <dbReference type="Proteomes" id="UP000494165"/>
    </source>
</evidence>
<feature type="domain" description="HIT-type" evidence="12">
    <location>
        <begin position="23"/>
        <end position="57"/>
    </location>
</feature>
<proteinExistence type="predicted"/>
<dbReference type="SUPFAM" id="SSF144232">
    <property type="entry name" value="HIT/MYND zinc finger-like"/>
    <property type="match status" value="1"/>
</dbReference>
<dbReference type="InterPro" id="IPR007529">
    <property type="entry name" value="Znf_HIT"/>
</dbReference>
<evidence type="ECO:0000256" key="5">
    <source>
        <dbReference type="ARBA" id="ARBA00022553"/>
    </source>
</evidence>
<dbReference type="AlphaFoldDB" id="A0A8S1BV89"/>
<dbReference type="Pfam" id="PF04438">
    <property type="entry name" value="zf-HIT"/>
    <property type="match status" value="1"/>
</dbReference>
<evidence type="ECO:0000256" key="11">
    <source>
        <dbReference type="PROSITE-ProRule" id="PRU00453"/>
    </source>
</evidence>
<protein>
    <recommendedName>
        <fullName evidence="3">Zinc finger HIT domain-containing protein 3</fullName>
    </recommendedName>
</protein>
<accession>A0A8S1BV89</accession>
<dbReference type="Proteomes" id="UP000494165">
    <property type="component" value="Unassembled WGS sequence"/>
</dbReference>
<evidence type="ECO:0000256" key="4">
    <source>
        <dbReference type="ARBA" id="ARBA00022490"/>
    </source>
</evidence>
<evidence type="ECO:0000256" key="9">
    <source>
        <dbReference type="ARBA" id="ARBA00023242"/>
    </source>
</evidence>
<keyword evidence="4" id="KW-0963">Cytoplasm</keyword>
<dbReference type="GO" id="GO:0048254">
    <property type="term" value="P:snoRNA localization"/>
    <property type="evidence" value="ECO:0007669"/>
    <property type="project" value="TreeGrafter"/>
</dbReference>
<keyword evidence="9" id="KW-0539">Nucleus</keyword>
<dbReference type="Gene3D" id="3.30.60.190">
    <property type="match status" value="1"/>
</dbReference>
<evidence type="ECO:0000256" key="6">
    <source>
        <dbReference type="ARBA" id="ARBA00022723"/>
    </source>
</evidence>
<sequence length="187" mass="21095">MYVYHADYCASHVEFNFWCKKICVICGAEDSKYKCPTCRVPYCSVACCKNHKNSDVCKPPQEEAEIAAPRPSTQMTSYEYPTEDTVPPELLERLGESDKLKALLSNPHLQTILTNINSINSPEVAMEEAMQEPLFMEFADVCMSKVDPSEEEIRLPHQSDHNMTEPKDHTAILHSLLTTALAPLNTE</sequence>
<evidence type="ECO:0000256" key="1">
    <source>
        <dbReference type="ARBA" id="ARBA00004123"/>
    </source>
</evidence>
<dbReference type="GO" id="GO:0005634">
    <property type="term" value="C:nucleus"/>
    <property type="evidence" value="ECO:0007669"/>
    <property type="project" value="UniProtKB-SubCell"/>
</dbReference>
<evidence type="ECO:0000256" key="3">
    <source>
        <dbReference type="ARBA" id="ARBA00021568"/>
    </source>
</evidence>
<dbReference type="GO" id="GO:0070761">
    <property type="term" value="C:pre-snoRNP complex"/>
    <property type="evidence" value="ECO:0007669"/>
    <property type="project" value="TreeGrafter"/>
</dbReference>
<evidence type="ECO:0000256" key="2">
    <source>
        <dbReference type="ARBA" id="ARBA00004496"/>
    </source>
</evidence>
<keyword evidence="14" id="KW-1185">Reference proteome</keyword>